<accession>A0AAE1ALD3</accession>
<dbReference type="SMART" id="SM00463">
    <property type="entry name" value="SMR"/>
    <property type="match status" value="1"/>
</dbReference>
<evidence type="ECO:0000256" key="2">
    <source>
        <dbReference type="SAM" id="Phobius"/>
    </source>
</evidence>
<evidence type="ECO:0000313" key="5">
    <source>
        <dbReference type="Proteomes" id="UP001283361"/>
    </source>
</evidence>
<keyword evidence="2" id="KW-1133">Transmembrane helix</keyword>
<feature type="domain" description="Smr" evidence="3">
    <location>
        <begin position="170"/>
        <end position="254"/>
    </location>
</feature>
<dbReference type="InterPro" id="IPR002625">
    <property type="entry name" value="Smr_dom"/>
</dbReference>
<evidence type="ECO:0000256" key="1">
    <source>
        <dbReference type="SAM" id="MobiDB-lite"/>
    </source>
</evidence>
<dbReference type="Proteomes" id="UP001283361">
    <property type="component" value="Unassembled WGS sequence"/>
</dbReference>
<proteinExistence type="predicted"/>
<feature type="transmembrane region" description="Helical" evidence="2">
    <location>
        <begin position="6"/>
        <end position="32"/>
    </location>
</feature>
<sequence>MALDPKYIGIIFGCIAGAIILLILFICLFLCIRKRSREHQERSQQQQQHDVEAGHTNHQNYFNSRSANHSQWGSSIGHLDRQQVGSILSTNTRTSRRDDPGGGFQSDRNVRTVRSKSSVDTGRNRRASRGRQEHIGGRRDQSCPGRQNQRIEVFPGQKKYAEISSDGKTIDLHHLSQQDAFSETVNFLKQKENEYIGSGRSRQDRFLTIITGQGKHSKDKIPVLKPMVEEYLTKTKFWYKPVEDNPGRLKIDLYKSQL</sequence>
<dbReference type="SUPFAM" id="SSF160443">
    <property type="entry name" value="SMR domain-like"/>
    <property type="match status" value="1"/>
</dbReference>
<dbReference type="GO" id="GO:0005634">
    <property type="term" value="C:nucleus"/>
    <property type="evidence" value="ECO:0007669"/>
    <property type="project" value="TreeGrafter"/>
</dbReference>
<dbReference type="Pfam" id="PF01713">
    <property type="entry name" value="Smr"/>
    <property type="match status" value="1"/>
</dbReference>
<comment type="caution">
    <text evidence="4">The sequence shown here is derived from an EMBL/GenBank/DDBJ whole genome shotgun (WGS) entry which is preliminary data.</text>
</comment>
<evidence type="ECO:0000313" key="4">
    <source>
        <dbReference type="EMBL" id="KAK3789954.1"/>
    </source>
</evidence>
<keyword evidence="2" id="KW-0812">Transmembrane</keyword>
<dbReference type="Gene3D" id="3.30.1370.110">
    <property type="match status" value="1"/>
</dbReference>
<dbReference type="EMBL" id="JAWDGP010001604">
    <property type="protein sequence ID" value="KAK3789954.1"/>
    <property type="molecule type" value="Genomic_DNA"/>
</dbReference>
<organism evidence="4 5">
    <name type="scientific">Elysia crispata</name>
    <name type="common">lettuce slug</name>
    <dbReference type="NCBI Taxonomy" id="231223"/>
    <lineage>
        <taxon>Eukaryota</taxon>
        <taxon>Metazoa</taxon>
        <taxon>Spiralia</taxon>
        <taxon>Lophotrochozoa</taxon>
        <taxon>Mollusca</taxon>
        <taxon>Gastropoda</taxon>
        <taxon>Heterobranchia</taxon>
        <taxon>Euthyneura</taxon>
        <taxon>Panpulmonata</taxon>
        <taxon>Sacoglossa</taxon>
        <taxon>Placobranchoidea</taxon>
        <taxon>Plakobranchidae</taxon>
        <taxon>Elysia</taxon>
    </lineage>
</organism>
<keyword evidence="2" id="KW-0472">Membrane</keyword>
<reference evidence="4" key="1">
    <citation type="journal article" date="2023" name="G3 (Bethesda)">
        <title>A reference genome for the long-term kleptoplast-retaining sea slug Elysia crispata morphotype clarki.</title>
        <authorList>
            <person name="Eastman K.E."/>
            <person name="Pendleton A.L."/>
            <person name="Shaikh M.A."/>
            <person name="Suttiyut T."/>
            <person name="Ogas R."/>
            <person name="Tomko P."/>
            <person name="Gavelis G."/>
            <person name="Widhalm J.R."/>
            <person name="Wisecaver J.H."/>
        </authorList>
    </citation>
    <scope>NUCLEOTIDE SEQUENCE</scope>
    <source>
        <strain evidence="4">ECLA1</strain>
    </source>
</reference>
<dbReference type="PROSITE" id="PS50828">
    <property type="entry name" value="SMR"/>
    <property type="match status" value="1"/>
</dbReference>
<keyword evidence="5" id="KW-1185">Reference proteome</keyword>
<dbReference type="AlphaFoldDB" id="A0AAE1ALD3"/>
<dbReference type="InterPro" id="IPR036063">
    <property type="entry name" value="Smr_dom_sf"/>
</dbReference>
<dbReference type="InterPro" id="IPR052772">
    <property type="entry name" value="Endo/PolyKinase_Domain-Protein"/>
</dbReference>
<gene>
    <name evidence="4" type="ORF">RRG08_023677</name>
</gene>
<dbReference type="GO" id="GO:0004519">
    <property type="term" value="F:endonuclease activity"/>
    <property type="evidence" value="ECO:0007669"/>
    <property type="project" value="TreeGrafter"/>
</dbReference>
<protein>
    <recommendedName>
        <fullName evidence="3">Smr domain-containing protein</fullName>
    </recommendedName>
</protein>
<feature type="compositionally biased region" description="Basic and acidic residues" evidence="1">
    <location>
        <begin position="130"/>
        <end position="141"/>
    </location>
</feature>
<feature type="region of interest" description="Disordered" evidence="1">
    <location>
        <begin position="89"/>
        <end position="146"/>
    </location>
</feature>
<evidence type="ECO:0000259" key="3">
    <source>
        <dbReference type="PROSITE" id="PS50828"/>
    </source>
</evidence>
<name>A0AAE1ALD3_9GAST</name>
<dbReference type="PANTHER" id="PTHR46535:SF1">
    <property type="entry name" value="NEDD4-BINDING PROTEIN 2"/>
    <property type="match status" value="1"/>
</dbReference>
<dbReference type="PANTHER" id="PTHR46535">
    <property type="entry name" value="NEDD4-BINDING PROTEIN 2"/>
    <property type="match status" value="1"/>
</dbReference>